<feature type="chain" id="PRO_5033029246" evidence="1">
    <location>
        <begin position="28"/>
        <end position="567"/>
    </location>
</feature>
<dbReference type="Gene3D" id="1.25.40.10">
    <property type="entry name" value="Tetratricopeptide repeat domain"/>
    <property type="match status" value="2"/>
</dbReference>
<dbReference type="Proteomes" id="UP000588068">
    <property type="component" value="Unassembled WGS sequence"/>
</dbReference>
<dbReference type="InterPro" id="IPR011990">
    <property type="entry name" value="TPR-like_helical_dom_sf"/>
</dbReference>
<keyword evidence="1" id="KW-0732">Signal</keyword>
<dbReference type="PANTHER" id="PTHR45588:SF1">
    <property type="entry name" value="WW DOMAIN-CONTAINING PROTEIN"/>
    <property type="match status" value="1"/>
</dbReference>
<dbReference type="SUPFAM" id="SSF48452">
    <property type="entry name" value="TPR-like"/>
    <property type="match status" value="2"/>
</dbReference>
<feature type="signal peptide" evidence="1">
    <location>
        <begin position="1"/>
        <end position="27"/>
    </location>
</feature>
<keyword evidence="3" id="KW-1185">Reference proteome</keyword>
<dbReference type="AlphaFoldDB" id="A0A841HPJ1"/>
<evidence type="ECO:0000313" key="3">
    <source>
        <dbReference type="Proteomes" id="UP000588068"/>
    </source>
</evidence>
<comment type="caution">
    <text evidence="2">The sequence shown here is derived from an EMBL/GenBank/DDBJ whole genome shotgun (WGS) entry which is preliminary data.</text>
</comment>
<sequence>MRAHLPRSTIRIAAAHVLLAASLSAQAQVPVHKHYEQTESFDTPSATGAIAPRLQNVGTHQFSAVTSCSQAAMPFINQGLNLTYGFNHAEAGRAFAEAARLDPNCAMASWGQALVLGPNINAPMAPEEEPKALAFIRKATALKPKASPVERDYIDALAARYTGKPEDRRAADQAFAGAMRMLHQKYPKDQDAATIYAESLMDLRPWNYWTRDGRPYDETPEIVAAIEGVIAANPVHPGALHYAIHLWEGSTTPERAEGAADRLLPLAPAAGHLVHMPGHLFQRIGRYQDAVKANQMAILADEDYITQCKAQGIYPLAYYPHNVHFLWFASTMSGQSKLAIDSAKKTASSVPDAAVKEVPILQTFKLVPDYALVRFGKWDEILALPAPPDAMFAQGVRHYSRGMAFTRKQDYAAANKELAALSKIAADPQLIATPSSMSLNLADSVLRIAIEVLSGELDAAQKKYDSAVAHLDRAVRYHDALIYTEPDDWHYPTRHSLGAVLLEAGRPAEAETVYWEDLTRNPKNGWALFGLSQALRAQNKNDEAKAVDAEFKKAWANSDITLTASRF</sequence>
<dbReference type="RefSeq" id="WP_184333171.1">
    <property type="nucleotide sequence ID" value="NZ_JACHHZ010000003.1"/>
</dbReference>
<organism evidence="2 3">
    <name type="scientific">Povalibacter uvarum</name>
    <dbReference type="NCBI Taxonomy" id="732238"/>
    <lineage>
        <taxon>Bacteria</taxon>
        <taxon>Pseudomonadati</taxon>
        <taxon>Pseudomonadota</taxon>
        <taxon>Gammaproteobacteria</taxon>
        <taxon>Steroidobacterales</taxon>
        <taxon>Steroidobacteraceae</taxon>
        <taxon>Povalibacter</taxon>
    </lineage>
</organism>
<name>A0A841HPJ1_9GAMM</name>
<dbReference type="PANTHER" id="PTHR45588">
    <property type="entry name" value="TPR DOMAIN-CONTAINING PROTEIN"/>
    <property type="match status" value="1"/>
</dbReference>
<evidence type="ECO:0000256" key="1">
    <source>
        <dbReference type="SAM" id="SignalP"/>
    </source>
</evidence>
<gene>
    <name evidence="2" type="ORF">HNQ60_003041</name>
</gene>
<dbReference type="EMBL" id="JACHHZ010000003">
    <property type="protein sequence ID" value="MBB6094160.1"/>
    <property type="molecule type" value="Genomic_DNA"/>
</dbReference>
<reference evidence="2 3" key="1">
    <citation type="submission" date="2020-08" db="EMBL/GenBank/DDBJ databases">
        <title>Genomic Encyclopedia of Type Strains, Phase IV (KMG-IV): sequencing the most valuable type-strain genomes for metagenomic binning, comparative biology and taxonomic classification.</title>
        <authorList>
            <person name="Goeker M."/>
        </authorList>
    </citation>
    <scope>NUCLEOTIDE SEQUENCE [LARGE SCALE GENOMIC DNA]</scope>
    <source>
        <strain evidence="2 3">DSM 26723</strain>
    </source>
</reference>
<protein>
    <submittedName>
        <fullName evidence="2">Tetratricopeptide (TPR) repeat protein</fullName>
    </submittedName>
</protein>
<proteinExistence type="predicted"/>
<accession>A0A841HPJ1</accession>
<evidence type="ECO:0000313" key="2">
    <source>
        <dbReference type="EMBL" id="MBB6094160.1"/>
    </source>
</evidence>